<evidence type="ECO:0000256" key="1">
    <source>
        <dbReference type="ARBA" id="ARBA00004496"/>
    </source>
</evidence>
<dbReference type="NCBIfam" id="NF006625">
    <property type="entry name" value="PRK09194.1"/>
    <property type="match status" value="1"/>
</dbReference>
<dbReference type="PANTHER" id="PTHR42753">
    <property type="entry name" value="MITOCHONDRIAL RIBOSOME PROTEIN L39/PROLYL-TRNA LIGASE FAMILY MEMBER"/>
    <property type="match status" value="1"/>
</dbReference>
<evidence type="ECO:0000256" key="9">
    <source>
        <dbReference type="ARBA" id="ARBA00047671"/>
    </source>
</evidence>
<dbReference type="FunFam" id="3.30.930.10:FF:000066">
    <property type="entry name" value="Proline--tRNA ligase"/>
    <property type="match status" value="1"/>
</dbReference>
<accession>A0A553V2G3</accession>
<proteinExistence type="inferred from homology"/>
<reference evidence="14 15" key="2">
    <citation type="submission" date="2019-07" db="EMBL/GenBank/DDBJ databases">
        <title>Helicobacter labacensis sp. nov., Helicobacter mehlei sp. nov. and Helicobacter vulpis sp. nov., isolated from gastric mucosa of red fox (Vulpis vulpis).</title>
        <authorList>
            <person name="Kusar D."/>
            <person name="Gruntar I."/>
            <person name="Pate M."/>
            <person name="Zajc U."/>
            <person name="Ocepek M."/>
        </authorList>
    </citation>
    <scope>NUCLEOTIDE SEQUENCE [LARGE SCALE GENOMIC DNA]</scope>
    <source>
        <strain evidence="14 15">L8b</strain>
    </source>
</reference>
<dbReference type="InterPro" id="IPR050062">
    <property type="entry name" value="Pro-tRNA_synthetase"/>
</dbReference>
<sequence length="579" mass="64267">MRFSRLFAPTSKEPPKDALLKSHQFLVQAGFIQQIGSGIYNFLPLGQKVLQKIRAVVKEVMDSYGAQECMLGFVIPADLWRQSGRFDKYGKELLSLQDRKENDFVLSPTHEEVITELVKAHVKSYKQLPLHLYQIHTKFRDEIRPRFGLIRAREFIMKDGYSFHSSSESLDMEFDRMEQAYSTIFTRLGLDFRAIEADSGAIGGNSSKEFVILSACGEDIVVVCPQCSYAANIEIATRTKRVEPENIPQANFAKFPTPNTPTIQALSAFFKVDPFFTLKAVAKQAMLEHGNSQLAIFFVRGDDSLEESKALNALSTALQTPILSLEEVSAHALEGLGLYPGYMGPYGLKHILPDVTVIFDLDLQDANSLICGANEKEVHFVGVDLATFEGLLYADIATTRADDACPHCQAPLEYQRSIEVGHIFKLGNKYSKSLNATYLDQEGKAQFFEMGCYGIGVSRLLSAILEQHNDGKGCVWSKASAPFEVVIIVANSKDSQLEALGESLYQELLEAGIDVLLDDRLDRFGAKMADFELMGCCYALIVGNQALKSGSLEIIKRQGLTKSTLERASLVQALKEMLA</sequence>
<evidence type="ECO:0000256" key="7">
    <source>
        <dbReference type="ARBA" id="ARBA00022917"/>
    </source>
</evidence>
<dbReference type="Gene3D" id="3.40.50.800">
    <property type="entry name" value="Anticodon-binding domain"/>
    <property type="match status" value="1"/>
</dbReference>
<dbReference type="InterPro" id="IPR004154">
    <property type="entry name" value="Anticodon-bd"/>
</dbReference>
<dbReference type="CDD" id="cd04334">
    <property type="entry name" value="ProRS-INS"/>
    <property type="match status" value="1"/>
</dbReference>
<keyword evidence="4 12" id="KW-0436">Ligase</keyword>
<evidence type="ECO:0000256" key="5">
    <source>
        <dbReference type="ARBA" id="ARBA00022741"/>
    </source>
</evidence>
<dbReference type="InterPro" id="IPR002314">
    <property type="entry name" value="aa-tRNA-synt_IIb"/>
</dbReference>
<organism evidence="14 15">
    <name type="scientific">Helicobacter mehlei</name>
    <dbReference type="NCBI Taxonomy" id="2316080"/>
    <lineage>
        <taxon>Bacteria</taxon>
        <taxon>Pseudomonadati</taxon>
        <taxon>Campylobacterota</taxon>
        <taxon>Epsilonproteobacteria</taxon>
        <taxon>Campylobacterales</taxon>
        <taxon>Helicobacteraceae</taxon>
        <taxon>Helicobacter</taxon>
    </lineage>
</organism>
<name>A0A553V2G3_9HELI</name>
<evidence type="ECO:0000256" key="11">
    <source>
        <dbReference type="ARBA" id="ARBA00060755"/>
    </source>
</evidence>
<dbReference type="RefSeq" id="WP_120947745.1">
    <property type="nucleotide sequence ID" value="NZ_QXQP01000004.1"/>
</dbReference>
<dbReference type="GO" id="GO:0004827">
    <property type="term" value="F:proline-tRNA ligase activity"/>
    <property type="evidence" value="ECO:0007669"/>
    <property type="project" value="UniProtKB-UniRule"/>
</dbReference>
<dbReference type="HAMAP" id="MF_01569">
    <property type="entry name" value="Pro_tRNA_synth_type1"/>
    <property type="match status" value="1"/>
</dbReference>
<evidence type="ECO:0000256" key="12">
    <source>
        <dbReference type="HAMAP-Rule" id="MF_01569"/>
    </source>
</evidence>
<comment type="caution">
    <text evidence="14">The sequence shown here is derived from an EMBL/GenBank/DDBJ whole genome shotgun (WGS) entry which is preliminary data.</text>
</comment>
<evidence type="ECO:0000256" key="8">
    <source>
        <dbReference type="ARBA" id="ARBA00023146"/>
    </source>
</evidence>
<comment type="similarity">
    <text evidence="11 12">Belongs to the class-II aminoacyl-tRNA synthetase family. ProS type 1 subfamily.</text>
</comment>
<dbReference type="InterPro" id="IPR006195">
    <property type="entry name" value="aa-tRNA-synth_II"/>
</dbReference>
<dbReference type="InterPro" id="IPR036754">
    <property type="entry name" value="YbaK/aa-tRNA-synt-asso_dom_sf"/>
</dbReference>
<dbReference type="InterPro" id="IPR023717">
    <property type="entry name" value="Pro-tRNA-Synthase_IIa_type1"/>
</dbReference>
<comment type="domain">
    <text evidence="12">Consists of three domains: the N-terminal catalytic domain, the editing domain and the C-terminal anticodon-binding domain.</text>
</comment>
<dbReference type="SUPFAM" id="SSF55826">
    <property type="entry name" value="YbaK/ProRS associated domain"/>
    <property type="match status" value="1"/>
</dbReference>
<dbReference type="InterPro" id="IPR033730">
    <property type="entry name" value="ProRS_core_prok"/>
</dbReference>
<reference evidence="15" key="1">
    <citation type="submission" date="2019-07" db="EMBL/GenBank/DDBJ databases">
        <title>Helicobacter labacensis sp. nov., Helicobacter mehlei sp. nov. and Helicobacter vulpis sp. nov., isolated from gastric mucosa of red fox (Vulpis vulpis).</title>
        <authorList>
            <person name="Papic B."/>
        </authorList>
    </citation>
    <scope>NUCLEOTIDE SEQUENCE [LARGE SCALE GENOMIC DNA]</scope>
    <source>
        <strain evidence="15">L8b</strain>
    </source>
</reference>
<evidence type="ECO:0000313" key="15">
    <source>
        <dbReference type="Proteomes" id="UP000319322"/>
    </source>
</evidence>
<dbReference type="InterPro" id="IPR007214">
    <property type="entry name" value="YbaK/aa-tRNA-synth-assoc-dom"/>
</dbReference>
<dbReference type="GO" id="GO:0002161">
    <property type="term" value="F:aminoacyl-tRNA deacylase activity"/>
    <property type="evidence" value="ECO:0007669"/>
    <property type="project" value="InterPro"/>
</dbReference>
<dbReference type="CDD" id="cd00779">
    <property type="entry name" value="ProRS_core_prok"/>
    <property type="match status" value="1"/>
</dbReference>
<evidence type="ECO:0000256" key="3">
    <source>
        <dbReference type="ARBA" id="ARBA00022490"/>
    </source>
</evidence>
<dbReference type="OrthoDB" id="9809052at2"/>
<dbReference type="PROSITE" id="PS50862">
    <property type="entry name" value="AA_TRNA_LIGASE_II"/>
    <property type="match status" value="1"/>
</dbReference>
<comment type="subunit">
    <text evidence="2 12">Homodimer.</text>
</comment>
<dbReference type="SUPFAM" id="SSF52954">
    <property type="entry name" value="Class II aaRS ABD-related"/>
    <property type="match status" value="1"/>
</dbReference>
<dbReference type="PANTHER" id="PTHR42753:SF2">
    <property type="entry name" value="PROLINE--TRNA LIGASE"/>
    <property type="match status" value="1"/>
</dbReference>
<dbReference type="InterPro" id="IPR004500">
    <property type="entry name" value="Pro-tRNA-synth_IIa_bac-type"/>
</dbReference>
<keyword evidence="15" id="KW-1185">Reference proteome</keyword>
<dbReference type="GO" id="GO:0005829">
    <property type="term" value="C:cytosol"/>
    <property type="evidence" value="ECO:0007669"/>
    <property type="project" value="TreeGrafter"/>
</dbReference>
<evidence type="ECO:0000259" key="13">
    <source>
        <dbReference type="PROSITE" id="PS50862"/>
    </source>
</evidence>
<dbReference type="AlphaFoldDB" id="A0A553V2G3"/>
<comment type="catalytic activity">
    <reaction evidence="9 12">
        <text>tRNA(Pro) + L-proline + ATP = L-prolyl-tRNA(Pro) + AMP + diphosphate</text>
        <dbReference type="Rhea" id="RHEA:14305"/>
        <dbReference type="Rhea" id="RHEA-COMP:9700"/>
        <dbReference type="Rhea" id="RHEA-COMP:9702"/>
        <dbReference type="ChEBI" id="CHEBI:30616"/>
        <dbReference type="ChEBI" id="CHEBI:33019"/>
        <dbReference type="ChEBI" id="CHEBI:60039"/>
        <dbReference type="ChEBI" id="CHEBI:78442"/>
        <dbReference type="ChEBI" id="CHEBI:78532"/>
        <dbReference type="ChEBI" id="CHEBI:456215"/>
        <dbReference type="EC" id="6.1.1.15"/>
    </reaction>
</comment>
<feature type="domain" description="Aminoacyl-transfer RNA synthetases class-II family profile" evidence="13">
    <location>
        <begin position="33"/>
        <end position="482"/>
    </location>
</feature>
<dbReference type="InterPro" id="IPR044140">
    <property type="entry name" value="ProRS_anticodon_short"/>
</dbReference>
<keyword evidence="6 12" id="KW-0067">ATP-binding</keyword>
<evidence type="ECO:0000313" key="14">
    <source>
        <dbReference type="EMBL" id="TSA86620.1"/>
    </source>
</evidence>
<keyword evidence="5 12" id="KW-0547">Nucleotide-binding</keyword>
<dbReference type="Pfam" id="PF03129">
    <property type="entry name" value="HGTP_anticodon"/>
    <property type="match status" value="1"/>
</dbReference>
<dbReference type="InterPro" id="IPR036621">
    <property type="entry name" value="Anticodon-bd_dom_sf"/>
</dbReference>
<evidence type="ECO:0000256" key="10">
    <source>
        <dbReference type="ARBA" id="ARBA00053664"/>
    </source>
</evidence>
<dbReference type="SUPFAM" id="SSF55681">
    <property type="entry name" value="Class II aaRS and biotin synthetases"/>
    <property type="match status" value="1"/>
</dbReference>
<dbReference type="InterPro" id="IPR045864">
    <property type="entry name" value="aa-tRNA-synth_II/BPL/LPL"/>
</dbReference>
<evidence type="ECO:0000256" key="2">
    <source>
        <dbReference type="ARBA" id="ARBA00011738"/>
    </source>
</evidence>
<comment type="subcellular location">
    <subcellularLocation>
        <location evidence="1 12">Cytoplasm</location>
    </subcellularLocation>
</comment>
<protein>
    <recommendedName>
        <fullName evidence="12">Proline--tRNA ligase</fullName>
        <ecNumber evidence="12">6.1.1.15</ecNumber>
    </recommendedName>
    <alternativeName>
        <fullName evidence="12">Prolyl-tRNA synthetase</fullName>
        <shortName evidence="12">ProRS</shortName>
    </alternativeName>
</protein>
<keyword evidence="7 12" id="KW-0648">Protein biosynthesis</keyword>
<comment type="function">
    <text evidence="10 12">Catalyzes the attachment of proline to tRNA(Pro) in a two-step reaction: proline is first activated by ATP to form Pro-AMP and then transferred to the acceptor end of tRNA(Pro). As ProRS can inadvertently accommodate and process non-cognate amino acids such as alanine and cysteine, to avoid such errors it has two additional distinct editing activities against alanine. One activity is designated as 'pretransfer' editing and involves the tRNA(Pro)-independent hydrolysis of activated Ala-AMP. The other activity is designated 'posttransfer' editing and involves deacylation of mischarged Ala-tRNA(Pro). The misacylated Cys-tRNA(Pro) is not edited by ProRS.</text>
</comment>
<keyword evidence="8 12" id="KW-0030">Aminoacyl-tRNA synthetase</keyword>
<evidence type="ECO:0000256" key="4">
    <source>
        <dbReference type="ARBA" id="ARBA00022598"/>
    </source>
</evidence>
<dbReference type="Proteomes" id="UP000319322">
    <property type="component" value="Unassembled WGS sequence"/>
</dbReference>
<dbReference type="PRINTS" id="PR01046">
    <property type="entry name" value="TRNASYNTHPRO"/>
</dbReference>
<dbReference type="FunFam" id="3.30.930.10:FF:000065">
    <property type="entry name" value="Proline--tRNA ligase"/>
    <property type="match status" value="1"/>
</dbReference>
<dbReference type="InterPro" id="IPR002316">
    <property type="entry name" value="Pro-tRNA-ligase_IIa"/>
</dbReference>
<dbReference type="EC" id="6.1.1.15" evidence="12"/>
<dbReference type="Pfam" id="PF00587">
    <property type="entry name" value="tRNA-synt_2b"/>
    <property type="match status" value="1"/>
</dbReference>
<dbReference type="NCBIfam" id="TIGR00409">
    <property type="entry name" value="proS_fam_II"/>
    <property type="match status" value="1"/>
</dbReference>
<dbReference type="GO" id="GO:0005524">
    <property type="term" value="F:ATP binding"/>
    <property type="evidence" value="ECO:0007669"/>
    <property type="project" value="UniProtKB-UniRule"/>
</dbReference>
<reference evidence="14 15" key="3">
    <citation type="submission" date="2019-07" db="EMBL/GenBank/DDBJ databases">
        <authorList>
            <person name="Papic B."/>
        </authorList>
    </citation>
    <scope>NUCLEOTIDE SEQUENCE [LARGE SCALE GENOMIC DNA]</scope>
    <source>
        <strain evidence="14 15">L8b</strain>
    </source>
</reference>
<dbReference type="CDD" id="cd00861">
    <property type="entry name" value="ProRS_anticodon_short"/>
    <property type="match status" value="1"/>
</dbReference>
<dbReference type="GO" id="GO:0006433">
    <property type="term" value="P:prolyl-tRNA aminoacylation"/>
    <property type="evidence" value="ECO:0007669"/>
    <property type="project" value="UniProtKB-UniRule"/>
</dbReference>
<dbReference type="Gene3D" id="3.30.930.10">
    <property type="entry name" value="Bira Bifunctional Protein, Domain 2"/>
    <property type="match status" value="2"/>
</dbReference>
<dbReference type="EMBL" id="VKGC01000002">
    <property type="protein sequence ID" value="TSA86620.1"/>
    <property type="molecule type" value="Genomic_DNA"/>
</dbReference>
<dbReference type="Pfam" id="PF04073">
    <property type="entry name" value="tRNA_edit"/>
    <property type="match status" value="1"/>
</dbReference>
<keyword evidence="3 12" id="KW-0963">Cytoplasm</keyword>
<evidence type="ECO:0000256" key="6">
    <source>
        <dbReference type="ARBA" id="ARBA00022840"/>
    </source>
</evidence>
<gene>
    <name evidence="12 14" type="primary">proS</name>
    <name evidence="14" type="ORF">FNE76_01440</name>
</gene>